<proteinExistence type="inferred from homology"/>
<evidence type="ECO:0000313" key="8">
    <source>
        <dbReference type="EMBL" id="EIW86487.1"/>
    </source>
</evidence>
<name>A0A5M3N5F9_CONPW</name>
<feature type="transmembrane region" description="Helical" evidence="6">
    <location>
        <begin position="144"/>
        <end position="160"/>
    </location>
</feature>
<dbReference type="PANTHER" id="PTHR22950">
    <property type="entry name" value="AMINO ACID TRANSPORTER"/>
    <property type="match status" value="1"/>
</dbReference>
<gene>
    <name evidence="8" type="ORF">CONPUDRAFT_86456</name>
</gene>
<feature type="transmembrane region" description="Helical" evidence="6">
    <location>
        <begin position="243"/>
        <end position="266"/>
    </location>
</feature>
<evidence type="ECO:0000256" key="5">
    <source>
        <dbReference type="ARBA" id="ARBA00023136"/>
    </source>
</evidence>
<dbReference type="InterPro" id="IPR013057">
    <property type="entry name" value="AA_transpt_TM"/>
</dbReference>
<feature type="transmembrane region" description="Helical" evidence="6">
    <location>
        <begin position="286"/>
        <end position="313"/>
    </location>
</feature>
<dbReference type="EMBL" id="JH711573">
    <property type="protein sequence ID" value="EIW86487.1"/>
    <property type="molecule type" value="Genomic_DNA"/>
</dbReference>
<feature type="transmembrane region" description="Helical" evidence="6">
    <location>
        <begin position="31"/>
        <end position="50"/>
    </location>
</feature>
<feature type="transmembrane region" description="Helical" evidence="6">
    <location>
        <begin position="56"/>
        <end position="79"/>
    </location>
</feature>
<reference evidence="9" key="1">
    <citation type="journal article" date="2012" name="Science">
        <title>The Paleozoic origin of enzymatic lignin decomposition reconstructed from 31 fungal genomes.</title>
        <authorList>
            <person name="Floudas D."/>
            <person name="Binder M."/>
            <person name="Riley R."/>
            <person name="Barry K."/>
            <person name="Blanchette R.A."/>
            <person name="Henrissat B."/>
            <person name="Martinez A.T."/>
            <person name="Otillar R."/>
            <person name="Spatafora J.W."/>
            <person name="Yadav J.S."/>
            <person name="Aerts A."/>
            <person name="Benoit I."/>
            <person name="Boyd A."/>
            <person name="Carlson A."/>
            <person name="Copeland A."/>
            <person name="Coutinho P.M."/>
            <person name="de Vries R.P."/>
            <person name="Ferreira P."/>
            <person name="Findley K."/>
            <person name="Foster B."/>
            <person name="Gaskell J."/>
            <person name="Glotzer D."/>
            <person name="Gorecki P."/>
            <person name="Heitman J."/>
            <person name="Hesse C."/>
            <person name="Hori C."/>
            <person name="Igarashi K."/>
            <person name="Jurgens J.A."/>
            <person name="Kallen N."/>
            <person name="Kersten P."/>
            <person name="Kohler A."/>
            <person name="Kuees U."/>
            <person name="Kumar T.K.A."/>
            <person name="Kuo A."/>
            <person name="LaButti K."/>
            <person name="Larrondo L.F."/>
            <person name="Lindquist E."/>
            <person name="Ling A."/>
            <person name="Lombard V."/>
            <person name="Lucas S."/>
            <person name="Lundell T."/>
            <person name="Martin R."/>
            <person name="McLaughlin D.J."/>
            <person name="Morgenstern I."/>
            <person name="Morin E."/>
            <person name="Murat C."/>
            <person name="Nagy L.G."/>
            <person name="Nolan M."/>
            <person name="Ohm R.A."/>
            <person name="Patyshakuliyeva A."/>
            <person name="Rokas A."/>
            <person name="Ruiz-Duenas F.J."/>
            <person name="Sabat G."/>
            <person name="Salamov A."/>
            <person name="Samejima M."/>
            <person name="Schmutz J."/>
            <person name="Slot J.C."/>
            <person name="St John F."/>
            <person name="Stenlid J."/>
            <person name="Sun H."/>
            <person name="Sun S."/>
            <person name="Syed K."/>
            <person name="Tsang A."/>
            <person name="Wiebenga A."/>
            <person name="Young D."/>
            <person name="Pisabarro A."/>
            <person name="Eastwood D.C."/>
            <person name="Martin F."/>
            <person name="Cullen D."/>
            <person name="Grigoriev I.V."/>
            <person name="Hibbett D.S."/>
        </authorList>
    </citation>
    <scope>NUCLEOTIDE SEQUENCE [LARGE SCALE GENOMIC DNA]</scope>
    <source>
        <strain evidence="9">RWD-64-598 SS2</strain>
    </source>
</reference>
<keyword evidence="4 6" id="KW-1133">Transmembrane helix</keyword>
<evidence type="ECO:0000256" key="1">
    <source>
        <dbReference type="ARBA" id="ARBA00004141"/>
    </source>
</evidence>
<evidence type="ECO:0000256" key="3">
    <source>
        <dbReference type="ARBA" id="ARBA00022692"/>
    </source>
</evidence>
<dbReference type="KEGG" id="cput:CONPUDRAFT_86456"/>
<evidence type="ECO:0000259" key="7">
    <source>
        <dbReference type="Pfam" id="PF01490"/>
    </source>
</evidence>
<accession>A0A5M3N5F9</accession>
<dbReference type="OrthoDB" id="294730at2759"/>
<organism evidence="8 9">
    <name type="scientific">Coniophora puteana (strain RWD-64-598)</name>
    <name type="common">Brown rot fungus</name>
    <dbReference type="NCBI Taxonomy" id="741705"/>
    <lineage>
        <taxon>Eukaryota</taxon>
        <taxon>Fungi</taxon>
        <taxon>Dikarya</taxon>
        <taxon>Basidiomycota</taxon>
        <taxon>Agaricomycotina</taxon>
        <taxon>Agaricomycetes</taxon>
        <taxon>Agaricomycetidae</taxon>
        <taxon>Boletales</taxon>
        <taxon>Coniophorineae</taxon>
        <taxon>Coniophoraceae</taxon>
        <taxon>Coniophora</taxon>
    </lineage>
</organism>
<keyword evidence="9" id="KW-1185">Reference proteome</keyword>
<dbReference type="PANTHER" id="PTHR22950:SF479">
    <property type="entry name" value="AMINO ACID TRANSPORTER (EUROFUNG)-RELATED"/>
    <property type="match status" value="1"/>
</dbReference>
<dbReference type="AlphaFoldDB" id="A0A5M3N5F9"/>
<comment type="subcellular location">
    <subcellularLocation>
        <location evidence="1">Membrane</location>
        <topology evidence="1">Multi-pass membrane protein</topology>
    </subcellularLocation>
</comment>
<feature type="transmembrane region" description="Helical" evidence="6">
    <location>
        <begin position="167"/>
        <end position="191"/>
    </location>
</feature>
<dbReference type="GO" id="GO:0016020">
    <property type="term" value="C:membrane"/>
    <property type="evidence" value="ECO:0007669"/>
    <property type="project" value="UniProtKB-SubCell"/>
</dbReference>
<evidence type="ECO:0000256" key="2">
    <source>
        <dbReference type="ARBA" id="ARBA00008066"/>
    </source>
</evidence>
<keyword evidence="3 6" id="KW-0812">Transmembrane</keyword>
<feature type="transmembrane region" description="Helical" evidence="6">
    <location>
        <begin position="325"/>
        <end position="348"/>
    </location>
</feature>
<comment type="similarity">
    <text evidence="2">Belongs to the amino acid/polyamine transporter 2 family.</text>
</comment>
<evidence type="ECO:0000313" key="9">
    <source>
        <dbReference type="Proteomes" id="UP000053558"/>
    </source>
</evidence>
<comment type="caution">
    <text evidence="8">The sequence shown here is derived from an EMBL/GenBank/DDBJ whole genome shotgun (WGS) entry which is preliminary data.</text>
</comment>
<feature type="transmembrane region" description="Helical" evidence="6">
    <location>
        <begin position="100"/>
        <end position="124"/>
    </location>
</feature>
<feature type="domain" description="Amino acid transporter transmembrane" evidence="7">
    <location>
        <begin position="30"/>
        <end position="419"/>
    </location>
</feature>
<sequence length="434" mass="46686">MHDQTDKPSATSKTEDVFVEVETHQIHYKTLSWQLLAFLMIAEIVSNGMLSLPSTLAIVGIVPAVIVQTFLGIFALYTAKLLIDFKLNHPEVHNMGDAGLIIFGPLGREVLSLGTVVFAVFAAGSELLSGQQALSTLSDKGLCSVYFVLIMAAVSFVVALPRTLDGLSWLGMLSAILIALTGVLAMIGAGLNPVEGRVINVTISASFYEAFLAITNPVFSYAGTHRFFILISEMKEPRDAMKAAWCLQTFATIFYVVFSVVLYVYIGNTVQSPALFSLPPIWAKVTFGVALGNFIFSAAICSHTAAKLVFIRLFRHSHHLYSHTLLGWGVWTLLCLAAIVAAFILAVAVPVFSYLIGIAASLFAAWYTYGIAGAFWLHDTYHIEGGFAALRRRPLGTALASSTVLAGAFICVAGTYVSIKTRTGPRAACGITPS</sequence>
<evidence type="ECO:0000256" key="6">
    <source>
        <dbReference type="SAM" id="Phobius"/>
    </source>
</evidence>
<dbReference type="RefSeq" id="XP_007763265.1">
    <property type="nucleotide sequence ID" value="XM_007765075.1"/>
</dbReference>
<keyword evidence="5 6" id="KW-0472">Membrane</keyword>
<dbReference type="GeneID" id="19211116"/>
<feature type="transmembrane region" description="Helical" evidence="6">
    <location>
        <begin position="398"/>
        <end position="419"/>
    </location>
</feature>
<dbReference type="OMA" id="AGMFWLH"/>
<evidence type="ECO:0000256" key="4">
    <source>
        <dbReference type="ARBA" id="ARBA00022989"/>
    </source>
</evidence>
<protein>
    <recommendedName>
        <fullName evidence="7">Amino acid transporter transmembrane domain-containing protein</fullName>
    </recommendedName>
</protein>
<dbReference type="Proteomes" id="UP000053558">
    <property type="component" value="Unassembled WGS sequence"/>
</dbReference>
<dbReference type="GO" id="GO:0015179">
    <property type="term" value="F:L-amino acid transmembrane transporter activity"/>
    <property type="evidence" value="ECO:0007669"/>
    <property type="project" value="TreeGrafter"/>
</dbReference>
<feature type="transmembrane region" description="Helical" evidence="6">
    <location>
        <begin position="354"/>
        <end position="377"/>
    </location>
</feature>
<dbReference type="Pfam" id="PF01490">
    <property type="entry name" value="Aa_trans"/>
    <property type="match status" value="1"/>
</dbReference>